<gene>
    <name evidence="7" type="ORF">ATK30_7433</name>
    <name evidence="6" type="ORF">H5411_26685</name>
</gene>
<dbReference type="Pfam" id="PF20240">
    <property type="entry name" value="DUF6597"/>
    <property type="match status" value="1"/>
</dbReference>
<keyword evidence="1" id="KW-0805">Transcription regulation</keyword>
<accession>A0A8E2B888</accession>
<dbReference type="InterPro" id="IPR018060">
    <property type="entry name" value="HTH_AraC"/>
</dbReference>
<dbReference type="RefSeq" id="WP_101439348.1">
    <property type="nucleotide sequence ID" value="NZ_JACJHR010000042.1"/>
</dbReference>
<evidence type="ECO:0000313" key="9">
    <source>
        <dbReference type="Proteomes" id="UP000550260"/>
    </source>
</evidence>
<feature type="region of interest" description="Disordered" evidence="4">
    <location>
        <begin position="146"/>
        <end position="193"/>
    </location>
</feature>
<organism evidence="7 8">
    <name type="scientific">Amycolatopsis echigonensis</name>
    <dbReference type="NCBI Taxonomy" id="2576905"/>
    <lineage>
        <taxon>Bacteria</taxon>
        <taxon>Bacillati</taxon>
        <taxon>Actinomycetota</taxon>
        <taxon>Actinomycetes</taxon>
        <taxon>Pseudonocardiales</taxon>
        <taxon>Pseudonocardiaceae</taxon>
        <taxon>Amycolatopsis</taxon>
    </lineage>
</organism>
<dbReference type="SMART" id="SM00342">
    <property type="entry name" value="HTH_ARAC"/>
    <property type="match status" value="1"/>
</dbReference>
<evidence type="ECO:0000256" key="2">
    <source>
        <dbReference type="ARBA" id="ARBA00023125"/>
    </source>
</evidence>
<dbReference type="EMBL" id="JACJHR010000042">
    <property type="protein sequence ID" value="MBB2502713.1"/>
    <property type="molecule type" value="Genomic_DNA"/>
</dbReference>
<dbReference type="PANTHER" id="PTHR46796">
    <property type="entry name" value="HTH-TYPE TRANSCRIPTIONAL ACTIVATOR RHAS-RELATED"/>
    <property type="match status" value="1"/>
</dbReference>
<proteinExistence type="predicted"/>
<dbReference type="OrthoDB" id="9815799at2"/>
<sequence>MYSESPPPHSLRRLVRCRWESAEPGPKRIVPDGCVDLVADAGQVFVAGPDTTAWTSVFPPGTRLRGLRFQPGAAAAMLGVGADELRDSRVSLTDLWNHRGATLADEILSGRDLADAMADVAAARAAAADPVVERMLAQLAAEIPVRGESRSPRQPARSGTQAAARSAALDVRPARRQANADGPSAWHPAKADRSERQARRLFTLAVGYGPATYRRVLRFQRAVALAPATATLADLAVAAGYADQPHLTRECRALTGLTPGAYFAR</sequence>
<evidence type="ECO:0000259" key="5">
    <source>
        <dbReference type="PROSITE" id="PS01124"/>
    </source>
</evidence>
<dbReference type="PROSITE" id="PS01124">
    <property type="entry name" value="HTH_ARAC_FAMILY_2"/>
    <property type="match status" value="1"/>
</dbReference>
<accession>A0A2N3WRL1</accession>
<dbReference type="GO" id="GO:0043565">
    <property type="term" value="F:sequence-specific DNA binding"/>
    <property type="evidence" value="ECO:0007669"/>
    <property type="project" value="InterPro"/>
</dbReference>
<dbReference type="EMBL" id="PJMY01000003">
    <property type="protein sequence ID" value="PKV96483.1"/>
    <property type="molecule type" value="Genomic_DNA"/>
</dbReference>
<reference evidence="7 8" key="1">
    <citation type="submission" date="2017-12" db="EMBL/GenBank/DDBJ databases">
        <title>Sequencing the genomes of 1000 Actinobacteria strains.</title>
        <authorList>
            <person name="Klenk H.-P."/>
        </authorList>
    </citation>
    <scope>NUCLEOTIDE SEQUENCE [LARGE SCALE GENOMIC DNA]</scope>
    <source>
        <strain evidence="7 8">DSM 45165</strain>
    </source>
</reference>
<reference evidence="6 9" key="2">
    <citation type="submission" date="2020-08" db="EMBL/GenBank/DDBJ databases">
        <title>Amycolatopsis echigonensis JCM 21831.</title>
        <authorList>
            <person name="Tedsree N."/>
            <person name="Kuncharoen N."/>
            <person name="Likhitwitayawuid K."/>
            <person name="Tanasupawat S."/>
        </authorList>
    </citation>
    <scope>NUCLEOTIDE SEQUENCE [LARGE SCALE GENOMIC DNA]</scope>
    <source>
        <strain evidence="6 9">JCM 21831</strain>
    </source>
</reference>
<dbReference type="Proteomes" id="UP000233750">
    <property type="component" value="Unassembled WGS sequence"/>
</dbReference>
<comment type="caution">
    <text evidence="7">The sequence shown here is derived from an EMBL/GenBank/DDBJ whole genome shotgun (WGS) entry which is preliminary data.</text>
</comment>
<name>A0A2N3WRL1_9PSEU</name>
<keyword evidence="3" id="KW-0804">Transcription</keyword>
<evidence type="ECO:0000313" key="7">
    <source>
        <dbReference type="EMBL" id="PKV96483.1"/>
    </source>
</evidence>
<protein>
    <submittedName>
        <fullName evidence="7">AraC family transcriptional regulator</fullName>
    </submittedName>
</protein>
<dbReference type="Pfam" id="PF12833">
    <property type="entry name" value="HTH_18"/>
    <property type="match status" value="1"/>
</dbReference>
<dbReference type="Gene3D" id="1.10.10.60">
    <property type="entry name" value="Homeodomain-like"/>
    <property type="match status" value="1"/>
</dbReference>
<evidence type="ECO:0000313" key="6">
    <source>
        <dbReference type="EMBL" id="MBB2502713.1"/>
    </source>
</evidence>
<keyword evidence="2" id="KW-0238">DNA-binding</keyword>
<dbReference type="InterPro" id="IPR050204">
    <property type="entry name" value="AraC_XylS_family_regulators"/>
</dbReference>
<dbReference type="Proteomes" id="UP000550260">
    <property type="component" value="Unassembled WGS sequence"/>
</dbReference>
<dbReference type="InterPro" id="IPR046532">
    <property type="entry name" value="DUF6597"/>
</dbReference>
<keyword evidence="8" id="KW-1185">Reference proteome</keyword>
<feature type="domain" description="HTH araC/xylS-type" evidence="5">
    <location>
        <begin position="194"/>
        <end position="265"/>
    </location>
</feature>
<evidence type="ECO:0000256" key="4">
    <source>
        <dbReference type="SAM" id="MobiDB-lite"/>
    </source>
</evidence>
<dbReference type="GO" id="GO:0003700">
    <property type="term" value="F:DNA-binding transcription factor activity"/>
    <property type="evidence" value="ECO:0007669"/>
    <property type="project" value="InterPro"/>
</dbReference>
<evidence type="ECO:0000256" key="1">
    <source>
        <dbReference type="ARBA" id="ARBA00023015"/>
    </source>
</evidence>
<dbReference type="AlphaFoldDB" id="A0A2N3WRL1"/>
<evidence type="ECO:0000256" key="3">
    <source>
        <dbReference type="ARBA" id="ARBA00023163"/>
    </source>
</evidence>
<evidence type="ECO:0000313" key="8">
    <source>
        <dbReference type="Proteomes" id="UP000233750"/>
    </source>
</evidence>